<name>A0A0F9B4Q2_9ZZZZ</name>
<reference evidence="1" key="1">
    <citation type="journal article" date="2015" name="Nature">
        <title>Complex archaea that bridge the gap between prokaryotes and eukaryotes.</title>
        <authorList>
            <person name="Spang A."/>
            <person name="Saw J.H."/>
            <person name="Jorgensen S.L."/>
            <person name="Zaremba-Niedzwiedzka K."/>
            <person name="Martijn J."/>
            <person name="Lind A.E."/>
            <person name="van Eijk R."/>
            <person name="Schleper C."/>
            <person name="Guy L."/>
            <person name="Ettema T.J."/>
        </authorList>
    </citation>
    <scope>NUCLEOTIDE SEQUENCE</scope>
</reference>
<evidence type="ECO:0000313" key="1">
    <source>
        <dbReference type="EMBL" id="KKL08747.1"/>
    </source>
</evidence>
<feature type="non-terminal residue" evidence="1">
    <location>
        <position position="1"/>
    </location>
</feature>
<organism evidence="1">
    <name type="scientific">marine sediment metagenome</name>
    <dbReference type="NCBI Taxonomy" id="412755"/>
    <lineage>
        <taxon>unclassified sequences</taxon>
        <taxon>metagenomes</taxon>
        <taxon>ecological metagenomes</taxon>
    </lineage>
</organism>
<protein>
    <submittedName>
        <fullName evidence="1">Uncharacterized protein</fullName>
    </submittedName>
</protein>
<dbReference type="AlphaFoldDB" id="A0A0F9B4Q2"/>
<dbReference type="EMBL" id="LAZR01042757">
    <property type="protein sequence ID" value="KKL08747.1"/>
    <property type="molecule type" value="Genomic_DNA"/>
</dbReference>
<proteinExistence type="predicted"/>
<comment type="caution">
    <text evidence="1">The sequence shown here is derived from an EMBL/GenBank/DDBJ whole genome shotgun (WGS) entry which is preliminary data.</text>
</comment>
<gene>
    <name evidence="1" type="ORF">LCGC14_2572790</name>
</gene>
<accession>A0A0F9B4Q2</accession>
<sequence length="102" mass="11593">SGLNFPSIRGSVGVYPLNAGEVLKNFCVYSADINIPWYRAGAMFGYAFREFPHVVPGHRVVIKVMSGNTVPEHKYVLFTGRFGKWTKQLSHESYEEVLNWLI</sequence>